<sequence>MDQCLGLIGGTIENGDGVRCDDSLDEIPCRFLSYPVSNGWSSLDELLVSSRLIVTRSFHHPLFQVLAGLNHRDPHWLRKFRYAQPVRMNGFTVLKLFTFAVKRMSESLDVTEEGFMMATSRADA</sequence>
<dbReference type="EMBL" id="KQ760116">
    <property type="protein sequence ID" value="OAD61933.1"/>
    <property type="molecule type" value="Genomic_DNA"/>
</dbReference>
<evidence type="ECO:0000313" key="2">
    <source>
        <dbReference type="Proteomes" id="UP000250275"/>
    </source>
</evidence>
<proteinExistence type="predicted"/>
<protein>
    <submittedName>
        <fullName evidence="1">Uncharacterized protein</fullName>
    </submittedName>
</protein>
<accession>A0A310SVI5</accession>
<dbReference type="Proteomes" id="UP000250275">
    <property type="component" value="Unassembled WGS sequence"/>
</dbReference>
<name>A0A310SVI5_9HYME</name>
<keyword evidence="2" id="KW-1185">Reference proteome</keyword>
<organism evidence="1 2">
    <name type="scientific">Eufriesea mexicana</name>
    <dbReference type="NCBI Taxonomy" id="516756"/>
    <lineage>
        <taxon>Eukaryota</taxon>
        <taxon>Metazoa</taxon>
        <taxon>Ecdysozoa</taxon>
        <taxon>Arthropoda</taxon>
        <taxon>Hexapoda</taxon>
        <taxon>Insecta</taxon>
        <taxon>Pterygota</taxon>
        <taxon>Neoptera</taxon>
        <taxon>Endopterygota</taxon>
        <taxon>Hymenoptera</taxon>
        <taxon>Apocrita</taxon>
        <taxon>Aculeata</taxon>
        <taxon>Apoidea</taxon>
        <taxon>Anthophila</taxon>
        <taxon>Apidae</taxon>
        <taxon>Eufriesea</taxon>
    </lineage>
</organism>
<reference evidence="1 2" key="1">
    <citation type="submission" date="2015-07" db="EMBL/GenBank/DDBJ databases">
        <title>The genome of Eufriesea mexicana.</title>
        <authorList>
            <person name="Pan H."/>
            <person name="Kapheim K."/>
        </authorList>
    </citation>
    <scope>NUCLEOTIDE SEQUENCE [LARGE SCALE GENOMIC DNA]</scope>
    <source>
        <strain evidence="1">0111107269</strain>
        <tissue evidence="1">Whole body</tissue>
    </source>
</reference>
<gene>
    <name evidence="1" type="ORF">WN48_05500</name>
</gene>
<evidence type="ECO:0000313" key="1">
    <source>
        <dbReference type="EMBL" id="OAD61933.1"/>
    </source>
</evidence>
<dbReference type="AlphaFoldDB" id="A0A310SVI5"/>